<dbReference type="OrthoDB" id="27846at2157"/>
<organism evidence="3 4">
    <name type="scientific">Natrialba asiatica (strain ATCC 700177 / DSM 12278 / JCM 9576 / FERM P-10747 / NBRC 102637 / 172P1)</name>
    <dbReference type="NCBI Taxonomy" id="29540"/>
    <lineage>
        <taxon>Archaea</taxon>
        <taxon>Methanobacteriati</taxon>
        <taxon>Methanobacteriota</taxon>
        <taxon>Stenosarchaea group</taxon>
        <taxon>Halobacteria</taxon>
        <taxon>Halobacteriales</taxon>
        <taxon>Natrialbaceae</taxon>
        <taxon>Natrialba</taxon>
    </lineage>
</organism>
<evidence type="ECO:0000256" key="2">
    <source>
        <dbReference type="RuleBase" id="RU003707"/>
    </source>
</evidence>
<dbReference type="PROSITE" id="PS00166">
    <property type="entry name" value="ENOYL_COA_HYDRATASE"/>
    <property type="match status" value="1"/>
</dbReference>
<dbReference type="eggNOG" id="arCOG00239">
    <property type="taxonomic scope" value="Archaea"/>
</dbReference>
<comment type="caution">
    <text evidence="3">The sequence shown here is derived from an EMBL/GenBank/DDBJ whole genome shotgun (WGS) entry which is preliminary data.</text>
</comment>
<proteinExistence type="inferred from homology"/>
<dbReference type="InterPro" id="IPR018376">
    <property type="entry name" value="Enoyl-CoA_hyd/isom_CS"/>
</dbReference>
<dbReference type="PANTHER" id="PTHR11941">
    <property type="entry name" value="ENOYL-COA HYDRATASE-RELATED"/>
    <property type="match status" value="1"/>
</dbReference>
<dbReference type="AlphaFoldDB" id="M0AF60"/>
<gene>
    <name evidence="3" type="ORF">C481_20691</name>
</gene>
<dbReference type="STRING" id="29540.C481_20691"/>
<sequence length="262" mass="28977">MPYNKIDYDIVDGRAEVFIDRPAIMNAFDEETLLELNEALQDAMTDDDVYVVLLSGHGRGFCSGADVTSMDGREDREKKHLYGSHLWLVQNVDRLLYFGQKPTIAAVNGPAVGAGCDFALACDMRVMDDAAFLRQQFVNIGLVPGDGGAWLLPRLVGESKAKELILTGRDIDADEAEDLGLSVETATDGDVVERARDLANELRDKPALAMQNTKQLIDTNQSFEDYTQAALEAQWKCVNDLEHTEAVDAVIEGREPAFDRDY</sequence>
<evidence type="ECO:0000313" key="4">
    <source>
        <dbReference type="Proteomes" id="UP000011554"/>
    </source>
</evidence>
<dbReference type="Proteomes" id="UP000011554">
    <property type="component" value="Unassembled WGS sequence"/>
</dbReference>
<dbReference type="PATRIC" id="fig|29540.5.peg.4188"/>
<evidence type="ECO:0000313" key="3">
    <source>
        <dbReference type="EMBL" id="ELY97179.1"/>
    </source>
</evidence>
<comment type="similarity">
    <text evidence="1 2">Belongs to the enoyl-CoA hydratase/isomerase family.</text>
</comment>
<dbReference type="Gene3D" id="3.90.226.10">
    <property type="entry name" value="2-enoyl-CoA Hydratase, Chain A, domain 1"/>
    <property type="match status" value="1"/>
</dbReference>
<keyword evidence="4" id="KW-1185">Reference proteome</keyword>
<dbReference type="PANTHER" id="PTHR11941:SF133">
    <property type="entry name" value="1,2-EPOXYPHENYLACETYL-COA ISOMERASE"/>
    <property type="match status" value="1"/>
</dbReference>
<protein>
    <submittedName>
        <fullName evidence="3">Enoyl-CoA hydratase/isomerase</fullName>
    </submittedName>
</protein>
<keyword evidence="3" id="KW-0413">Isomerase</keyword>
<reference evidence="3 4" key="1">
    <citation type="journal article" date="2014" name="PLoS Genet.">
        <title>Phylogenetically driven sequencing of extremely halophilic archaea reveals strategies for static and dynamic osmo-response.</title>
        <authorList>
            <person name="Becker E.A."/>
            <person name="Seitzer P.M."/>
            <person name="Tritt A."/>
            <person name="Larsen D."/>
            <person name="Krusor M."/>
            <person name="Yao A.I."/>
            <person name="Wu D."/>
            <person name="Madern D."/>
            <person name="Eisen J.A."/>
            <person name="Darling A.E."/>
            <person name="Facciotti M.T."/>
        </authorList>
    </citation>
    <scope>NUCLEOTIDE SEQUENCE [LARGE SCALE GENOMIC DNA]</scope>
    <source>
        <strain evidence="3 4">DSM 12278</strain>
    </source>
</reference>
<dbReference type="EMBL" id="AOIO01000048">
    <property type="protein sequence ID" value="ELY97179.1"/>
    <property type="molecule type" value="Genomic_DNA"/>
</dbReference>
<dbReference type="RefSeq" id="WP_006111254.1">
    <property type="nucleotide sequence ID" value="NZ_AOIO01000048.1"/>
</dbReference>
<dbReference type="InterPro" id="IPR001753">
    <property type="entry name" value="Enoyl-CoA_hydra/iso"/>
</dbReference>
<evidence type="ECO:0000256" key="1">
    <source>
        <dbReference type="ARBA" id="ARBA00005254"/>
    </source>
</evidence>
<dbReference type="InterPro" id="IPR029045">
    <property type="entry name" value="ClpP/crotonase-like_dom_sf"/>
</dbReference>
<dbReference type="SUPFAM" id="SSF52096">
    <property type="entry name" value="ClpP/crotonase"/>
    <property type="match status" value="1"/>
</dbReference>
<dbReference type="GO" id="GO:0016853">
    <property type="term" value="F:isomerase activity"/>
    <property type="evidence" value="ECO:0007669"/>
    <property type="project" value="UniProtKB-KW"/>
</dbReference>
<accession>M0AF60</accession>
<dbReference type="GO" id="GO:0006635">
    <property type="term" value="P:fatty acid beta-oxidation"/>
    <property type="evidence" value="ECO:0007669"/>
    <property type="project" value="TreeGrafter"/>
</dbReference>
<dbReference type="CDD" id="cd06558">
    <property type="entry name" value="crotonase-like"/>
    <property type="match status" value="1"/>
</dbReference>
<name>M0AF60_NATA1</name>
<dbReference type="Pfam" id="PF00378">
    <property type="entry name" value="ECH_1"/>
    <property type="match status" value="1"/>
</dbReference>